<evidence type="ECO:0000313" key="4">
    <source>
        <dbReference type="EMBL" id="BDS06404.1"/>
    </source>
</evidence>
<feature type="domain" description="Pyridoxamine kinase/Phosphomethylpyrimidine kinase" evidence="3">
    <location>
        <begin position="22"/>
        <end position="256"/>
    </location>
</feature>
<dbReference type="EMBL" id="AP026866">
    <property type="protein sequence ID" value="BDS06404.1"/>
    <property type="molecule type" value="Genomic_DNA"/>
</dbReference>
<keyword evidence="4" id="KW-0808">Transferase</keyword>
<dbReference type="PANTHER" id="PTHR20858:SF17">
    <property type="entry name" value="HYDROXYMETHYLPYRIMIDINE_PHOSPHOMETHYLPYRIMIDINE KINASE THI20-RELATED"/>
    <property type="match status" value="1"/>
</dbReference>
<comment type="pathway">
    <text evidence="1">Cofactor biosynthesis; thiamine diphosphate biosynthesis.</text>
</comment>
<dbReference type="Pfam" id="PF08543">
    <property type="entry name" value="Phos_pyr_kin"/>
    <property type="match status" value="1"/>
</dbReference>
<proteinExistence type="predicted"/>
<evidence type="ECO:0000259" key="3">
    <source>
        <dbReference type="Pfam" id="PF08543"/>
    </source>
</evidence>
<dbReference type="GO" id="GO:0005829">
    <property type="term" value="C:cytosol"/>
    <property type="evidence" value="ECO:0007669"/>
    <property type="project" value="TreeGrafter"/>
</dbReference>
<dbReference type="NCBIfam" id="TIGR00097">
    <property type="entry name" value="HMP-P_kinase"/>
    <property type="match status" value="1"/>
</dbReference>
<gene>
    <name evidence="4" type="ORF">NT6N_14440</name>
</gene>
<dbReference type="EC" id="2.7.1.49" evidence="2"/>
<dbReference type="GO" id="GO:0009228">
    <property type="term" value="P:thiamine biosynthetic process"/>
    <property type="evidence" value="ECO:0007669"/>
    <property type="project" value="InterPro"/>
</dbReference>
<reference evidence="4" key="1">
    <citation type="submission" date="2024-07" db="EMBL/GenBank/DDBJ databases">
        <title>Complete genome sequence of Verrucomicrobiaceae bacterium NT6N.</title>
        <authorList>
            <person name="Huang C."/>
            <person name="Takami H."/>
            <person name="Hamasaki K."/>
        </authorList>
    </citation>
    <scope>NUCLEOTIDE SEQUENCE</scope>
    <source>
        <strain evidence="4">NT6N</strain>
    </source>
</reference>
<dbReference type="SUPFAM" id="SSF53613">
    <property type="entry name" value="Ribokinase-like"/>
    <property type="match status" value="1"/>
</dbReference>
<dbReference type="Gene3D" id="3.40.1190.20">
    <property type="match status" value="1"/>
</dbReference>
<protein>
    <recommendedName>
        <fullName evidence="2">hydroxymethylpyrimidine kinase</fullName>
        <ecNumber evidence="2">2.7.1.49</ecNumber>
    </recommendedName>
</protein>
<dbReference type="GO" id="GO:0008972">
    <property type="term" value="F:phosphomethylpyrimidine kinase activity"/>
    <property type="evidence" value="ECO:0007669"/>
    <property type="project" value="InterPro"/>
</dbReference>
<dbReference type="InterPro" id="IPR013749">
    <property type="entry name" value="PM/HMP-P_kinase-1"/>
</dbReference>
<dbReference type="KEGG" id="osu:NT6N_14440"/>
<dbReference type="GO" id="GO:0008902">
    <property type="term" value="F:hydroxymethylpyrimidine kinase activity"/>
    <property type="evidence" value="ECO:0007669"/>
    <property type="project" value="UniProtKB-EC"/>
</dbReference>
<sequence length="271" mass="28497">MTSDPSPHANSKAVALSIAGSDCSAGAGIQADLKTFHRLGVHGLTAVTSVVSETPLEVRQIETVAVSLLQSQVKILLETYPIGAIKTGMLPTRPIIIAVCELLKQVGVPIITDPVMVASSGPSLIQDDASIALASRLLPMTTLVTPNMPEASLLLGRKILAAEELETAAREISEKFQTSCLLKGGHLPGTDDKLDVLWHEGRAHHFSHPDAGIGEGVHGTGCALSSAITAEIALGRPIETAVANGIELIQQLITESDVWNHHGKSVRCLGW</sequence>
<dbReference type="CDD" id="cd01169">
    <property type="entry name" value="HMPP_kinase"/>
    <property type="match status" value="1"/>
</dbReference>
<dbReference type="PANTHER" id="PTHR20858">
    <property type="entry name" value="PHOSPHOMETHYLPYRIMIDINE KINASE"/>
    <property type="match status" value="1"/>
</dbReference>
<keyword evidence="4" id="KW-0418">Kinase</keyword>
<accession>A0AAT9FKA7</accession>
<evidence type="ECO:0000256" key="1">
    <source>
        <dbReference type="ARBA" id="ARBA00004948"/>
    </source>
</evidence>
<evidence type="ECO:0000256" key="2">
    <source>
        <dbReference type="ARBA" id="ARBA00012135"/>
    </source>
</evidence>
<dbReference type="InterPro" id="IPR029056">
    <property type="entry name" value="Ribokinase-like"/>
</dbReference>
<name>A0AAT9FKA7_9BACT</name>
<dbReference type="AlphaFoldDB" id="A0AAT9FKA7"/>
<dbReference type="InterPro" id="IPR004399">
    <property type="entry name" value="HMP/HMP-P_kinase_dom"/>
</dbReference>
<organism evidence="4">
    <name type="scientific">Oceaniferula spumae</name>
    <dbReference type="NCBI Taxonomy" id="2979115"/>
    <lineage>
        <taxon>Bacteria</taxon>
        <taxon>Pseudomonadati</taxon>
        <taxon>Verrucomicrobiota</taxon>
        <taxon>Verrucomicrobiia</taxon>
        <taxon>Verrucomicrobiales</taxon>
        <taxon>Verrucomicrobiaceae</taxon>
        <taxon>Oceaniferula</taxon>
    </lineage>
</organism>